<feature type="compositionally biased region" description="Gly residues" evidence="1">
    <location>
        <begin position="308"/>
        <end position="321"/>
    </location>
</feature>
<name>A0A381WKT6_9ZZZZ</name>
<sequence length="373" mass="38714">MTLKRAVTWVVLLVVYACGGSAETTTRVTTTSVAPATTQAPTTTAPRATITPSGSEYLGSYTLLDEEFGTLVTAVVHGSTRTINSNALPDHETGDFPNNGNPNTISEQDVSYGFTTEPIYTGAATGVRTMGVAVNGVKFEPGTAETVTCETGEIFRIEALQDIFNLGFDFNNAHVQPTGEYHYHGISQLLVEAHEHNDDLVHVGFAADGFLMYYSRSGVYESGYGLAMADRAGTDCVGSLPPRAAVDIDGTSPDGTYTSDWVYSEGGGELDRCNGITIDGEYLYVITDAYPYVGRCLNGAVSAGAGEPGGGPGAGGPGDRPGGPSDLTEAAEDLGVTVAELQAALGPPPPNMAGAAAALGVDVEVLRELIGRP</sequence>
<evidence type="ECO:0000259" key="2">
    <source>
        <dbReference type="Pfam" id="PF14240"/>
    </source>
</evidence>
<feature type="region of interest" description="Disordered" evidence="1">
    <location>
        <begin position="308"/>
        <end position="328"/>
    </location>
</feature>
<reference evidence="3" key="1">
    <citation type="submission" date="2018-05" db="EMBL/GenBank/DDBJ databases">
        <authorList>
            <person name="Lanie J.A."/>
            <person name="Ng W.-L."/>
            <person name="Kazmierczak K.M."/>
            <person name="Andrzejewski T.M."/>
            <person name="Davidsen T.M."/>
            <person name="Wayne K.J."/>
            <person name="Tettelin H."/>
            <person name="Glass J.I."/>
            <person name="Rusch D."/>
            <person name="Podicherti R."/>
            <person name="Tsui H.-C.T."/>
            <person name="Winkler M.E."/>
        </authorList>
    </citation>
    <scope>NUCLEOTIDE SEQUENCE</scope>
</reference>
<dbReference type="AlphaFoldDB" id="A0A381WKT6"/>
<dbReference type="EMBL" id="UINC01012123">
    <property type="protein sequence ID" value="SVA53114.1"/>
    <property type="molecule type" value="Genomic_DNA"/>
</dbReference>
<proteinExistence type="predicted"/>
<evidence type="ECO:0000256" key="1">
    <source>
        <dbReference type="SAM" id="MobiDB-lite"/>
    </source>
</evidence>
<dbReference type="PROSITE" id="PS51257">
    <property type="entry name" value="PROKAR_LIPOPROTEIN"/>
    <property type="match status" value="1"/>
</dbReference>
<feature type="region of interest" description="Disordered" evidence="1">
    <location>
        <begin position="83"/>
        <end position="103"/>
    </location>
</feature>
<evidence type="ECO:0000313" key="3">
    <source>
        <dbReference type="EMBL" id="SVA53114.1"/>
    </source>
</evidence>
<accession>A0A381WKT6</accession>
<feature type="domain" description="YHYH" evidence="2">
    <location>
        <begin position="122"/>
        <end position="299"/>
    </location>
</feature>
<organism evidence="3">
    <name type="scientific">marine metagenome</name>
    <dbReference type="NCBI Taxonomy" id="408172"/>
    <lineage>
        <taxon>unclassified sequences</taxon>
        <taxon>metagenomes</taxon>
        <taxon>ecological metagenomes</taxon>
    </lineage>
</organism>
<gene>
    <name evidence="3" type="ORF">METZ01_LOCUS105968</name>
</gene>
<dbReference type="InterPro" id="IPR025924">
    <property type="entry name" value="YHYH_dom"/>
</dbReference>
<dbReference type="Pfam" id="PF14240">
    <property type="entry name" value="YHYH"/>
    <property type="match status" value="1"/>
</dbReference>
<protein>
    <recommendedName>
        <fullName evidence="2">YHYH domain-containing protein</fullName>
    </recommendedName>
</protein>